<accession>A0AAN0MKQ6</accession>
<dbReference type="KEGG" id="yrh:AABB31_02145"/>
<keyword evidence="1" id="KW-0732">Signal</keyword>
<reference evidence="2" key="1">
    <citation type="submission" date="2024-08" db="EMBL/GenBank/DDBJ databases">
        <title>Phylogenomic analyses of a clade within the roseobacter group suggest taxonomic reassignments of species of the genera Aestuariivita, Citreicella, Loktanella, Nautella, Pelagibaca, Ruegeria, Thalassobius, Thiobacimonas and Tropicibacter, and the proposal o.</title>
        <authorList>
            <person name="Jeon C.O."/>
        </authorList>
    </citation>
    <scope>NUCLEOTIDE SEQUENCE</scope>
    <source>
        <strain evidence="2">SS1-5</strain>
    </source>
</reference>
<dbReference type="RefSeq" id="WP_342077088.1">
    <property type="nucleotide sequence ID" value="NZ_CP151767.2"/>
</dbReference>
<evidence type="ECO:0000313" key="2">
    <source>
        <dbReference type="EMBL" id="WZU67788.1"/>
    </source>
</evidence>
<dbReference type="EMBL" id="CP151767">
    <property type="protein sequence ID" value="WZU67788.1"/>
    <property type="molecule type" value="Genomic_DNA"/>
</dbReference>
<organism evidence="2 3">
    <name type="scientific">Yoonia rhodophyticola</name>
    <dbReference type="NCBI Taxonomy" id="3137370"/>
    <lineage>
        <taxon>Bacteria</taxon>
        <taxon>Pseudomonadati</taxon>
        <taxon>Pseudomonadota</taxon>
        <taxon>Alphaproteobacteria</taxon>
        <taxon>Rhodobacterales</taxon>
        <taxon>Paracoccaceae</taxon>
        <taxon>Yoonia</taxon>
    </lineage>
</organism>
<sequence length="121" mass="12216">MKLFYILALCPLIAIAGCADSGAAYTPILDGPPQPSFQSDLQACQGLARNQSQFDQETAAAAVLGGGVGALLGRFDDDTTVAEGLVGGVLAGGVAAAVDANDRREAIVMACLKGRGHRVVG</sequence>
<feature type="signal peptide" evidence="1">
    <location>
        <begin position="1"/>
        <end position="16"/>
    </location>
</feature>
<name>A0AAN0MKQ6_9RHOB</name>
<feature type="chain" id="PRO_5042973313" evidence="1">
    <location>
        <begin position="17"/>
        <end position="121"/>
    </location>
</feature>
<dbReference type="AlphaFoldDB" id="A0AAN0MKQ6"/>
<evidence type="ECO:0000256" key="1">
    <source>
        <dbReference type="SAM" id="SignalP"/>
    </source>
</evidence>
<dbReference type="PROSITE" id="PS51257">
    <property type="entry name" value="PROKAR_LIPOPROTEIN"/>
    <property type="match status" value="1"/>
</dbReference>
<proteinExistence type="predicted"/>
<keyword evidence="3" id="KW-1185">Reference proteome</keyword>
<dbReference type="Proteomes" id="UP001470809">
    <property type="component" value="Chromosome"/>
</dbReference>
<gene>
    <name evidence="2" type="ORF">AABB31_02145</name>
</gene>
<protein>
    <submittedName>
        <fullName evidence="2">Glycine zipper family protein</fullName>
    </submittedName>
</protein>
<evidence type="ECO:0000313" key="3">
    <source>
        <dbReference type="Proteomes" id="UP001470809"/>
    </source>
</evidence>